<dbReference type="SUPFAM" id="SSF56112">
    <property type="entry name" value="Protein kinase-like (PK-like)"/>
    <property type="match status" value="1"/>
</dbReference>
<comment type="catalytic activity">
    <reaction evidence="13">
        <text>L-threonyl-[protein] + ATP = O-phospho-L-threonyl-[protein] + ADP + H(+)</text>
        <dbReference type="Rhea" id="RHEA:46608"/>
        <dbReference type="Rhea" id="RHEA-COMP:11060"/>
        <dbReference type="Rhea" id="RHEA-COMP:11605"/>
        <dbReference type="ChEBI" id="CHEBI:15378"/>
        <dbReference type="ChEBI" id="CHEBI:30013"/>
        <dbReference type="ChEBI" id="CHEBI:30616"/>
        <dbReference type="ChEBI" id="CHEBI:61977"/>
        <dbReference type="ChEBI" id="CHEBI:456216"/>
        <dbReference type="EC" id="2.7.11.1"/>
    </reaction>
</comment>
<dbReference type="Pfam" id="PF07714">
    <property type="entry name" value="PK_Tyr_Ser-Thr"/>
    <property type="match status" value="1"/>
</dbReference>
<dbReference type="InterPro" id="IPR017441">
    <property type="entry name" value="Protein_kinase_ATP_BS"/>
</dbReference>
<feature type="region of interest" description="Disordered" evidence="16">
    <location>
        <begin position="521"/>
        <end position="567"/>
    </location>
</feature>
<dbReference type="GO" id="GO:0004674">
    <property type="term" value="F:protein serine/threonine kinase activity"/>
    <property type="evidence" value="ECO:0007669"/>
    <property type="project" value="UniProtKB-KW"/>
</dbReference>
<evidence type="ECO:0000256" key="12">
    <source>
        <dbReference type="ARBA" id="ARBA00023136"/>
    </source>
</evidence>
<dbReference type="InterPro" id="IPR008271">
    <property type="entry name" value="Ser/Thr_kinase_AS"/>
</dbReference>
<feature type="compositionally biased region" description="Polar residues" evidence="16">
    <location>
        <begin position="149"/>
        <end position="174"/>
    </location>
</feature>
<keyword evidence="12 17" id="KW-0472">Membrane</keyword>
<dbReference type="PROSITE" id="PS00107">
    <property type="entry name" value="PROTEIN_KINASE_ATP"/>
    <property type="match status" value="1"/>
</dbReference>
<dbReference type="PROSITE" id="PS00108">
    <property type="entry name" value="PROTEIN_KINASE_ST"/>
    <property type="match status" value="1"/>
</dbReference>
<feature type="region of interest" description="Disordered" evidence="16">
    <location>
        <begin position="101"/>
        <end position="174"/>
    </location>
</feature>
<evidence type="ECO:0000256" key="11">
    <source>
        <dbReference type="ARBA" id="ARBA00022989"/>
    </source>
</evidence>
<evidence type="ECO:0000256" key="3">
    <source>
        <dbReference type="ARBA" id="ARBA00022475"/>
    </source>
</evidence>
<reference evidence="20" key="1">
    <citation type="submission" date="2013-09" db="EMBL/GenBank/DDBJ databases">
        <title>Corchorus olitorius genome sequencing.</title>
        <authorList>
            <person name="Alam M."/>
            <person name="Haque M.S."/>
            <person name="Islam M.S."/>
            <person name="Emdad E.M."/>
            <person name="Islam M.M."/>
            <person name="Ahmed B."/>
            <person name="Halim A."/>
            <person name="Hossen Q.M.M."/>
            <person name="Hossain M.Z."/>
            <person name="Ahmed R."/>
            <person name="Khan M.M."/>
            <person name="Islam R."/>
            <person name="Rashid M.M."/>
            <person name="Khan S.A."/>
            <person name="Rahman M.S."/>
            <person name="Alam M."/>
            <person name="Yahiya A.S."/>
            <person name="Khan M.S."/>
            <person name="Azam M.S."/>
            <person name="Haque T."/>
            <person name="Lashkar M.Z.H."/>
            <person name="Akhand A.I."/>
            <person name="Morshed G."/>
            <person name="Roy S."/>
            <person name="Uddin K.S."/>
            <person name="Rabeya T."/>
            <person name="Hossain A.S."/>
            <person name="Chowdhury A."/>
            <person name="Snigdha A.R."/>
            <person name="Mortoza M.S."/>
            <person name="Matin S.A."/>
            <person name="Hoque S.M.E."/>
            <person name="Islam M.K."/>
            <person name="Roy D.K."/>
            <person name="Haider R."/>
            <person name="Moosa M.M."/>
            <person name="Elias S.M."/>
            <person name="Hasan A.M."/>
            <person name="Jahan S."/>
            <person name="Shafiuddin M."/>
            <person name="Mahmood N."/>
            <person name="Shommy N.S."/>
        </authorList>
    </citation>
    <scope>NUCLEOTIDE SEQUENCE [LARGE SCALE GENOMIC DNA]</scope>
    <source>
        <strain evidence="20">cv. O-4</strain>
    </source>
</reference>
<dbReference type="PROSITE" id="PS50011">
    <property type="entry name" value="PROTEIN_KINASE_DOM"/>
    <property type="match status" value="1"/>
</dbReference>
<dbReference type="PANTHER" id="PTHR47982">
    <property type="entry name" value="PROLINE-RICH RECEPTOR-LIKE PROTEIN KINASE PERK4"/>
    <property type="match status" value="1"/>
</dbReference>
<evidence type="ECO:0000256" key="4">
    <source>
        <dbReference type="ARBA" id="ARBA00022527"/>
    </source>
</evidence>
<comment type="subcellular location">
    <subcellularLocation>
        <location evidence="1">Cell membrane</location>
        <topology evidence="1">Single-pass membrane protein</topology>
    </subcellularLocation>
</comment>
<gene>
    <name evidence="19" type="ORF">COLO4_30403</name>
</gene>
<organism evidence="19 20">
    <name type="scientific">Corchorus olitorius</name>
    <dbReference type="NCBI Taxonomy" id="93759"/>
    <lineage>
        <taxon>Eukaryota</taxon>
        <taxon>Viridiplantae</taxon>
        <taxon>Streptophyta</taxon>
        <taxon>Embryophyta</taxon>
        <taxon>Tracheophyta</taxon>
        <taxon>Spermatophyta</taxon>
        <taxon>Magnoliopsida</taxon>
        <taxon>eudicotyledons</taxon>
        <taxon>Gunneridae</taxon>
        <taxon>Pentapetalae</taxon>
        <taxon>rosids</taxon>
        <taxon>malvids</taxon>
        <taxon>Malvales</taxon>
        <taxon>Malvaceae</taxon>
        <taxon>Grewioideae</taxon>
        <taxon>Apeibeae</taxon>
        <taxon>Corchorus</taxon>
    </lineage>
</organism>
<feature type="compositionally biased region" description="Polar residues" evidence="16">
    <location>
        <begin position="536"/>
        <end position="551"/>
    </location>
</feature>
<comment type="catalytic activity">
    <reaction evidence="14">
        <text>L-seryl-[protein] + ATP = O-phospho-L-seryl-[protein] + ADP + H(+)</text>
        <dbReference type="Rhea" id="RHEA:17989"/>
        <dbReference type="Rhea" id="RHEA-COMP:9863"/>
        <dbReference type="Rhea" id="RHEA-COMP:11604"/>
        <dbReference type="ChEBI" id="CHEBI:15378"/>
        <dbReference type="ChEBI" id="CHEBI:29999"/>
        <dbReference type="ChEBI" id="CHEBI:30616"/>
        <dbReference type="ChEBI" id="CHEBI:83421"/>
        <dbReference type="ChEBI" id="CHEBI:456216"/>
        <dbReference type="EC" id="2.7.11.1"/>
    </reaction>
</comment>
<feature type="domain" description="Protein kinase" evidence="18">
    <location>
        <begin position="189"/>
        <end position="475"/>
    </location>
</feature>
<feature type="region of interest" description="Disordered" evidence="16">
    <location>
        <begin position="1"/>
        <end position="62"/>
    </location>
</feature>
<feature type="transmembrane region" description="Helical" evidence="17">
    <location>
        <begin position="68"/>
        <end position="93"/>
    </location>
</feature>
<evidence type="ECO:0000256" key="8">
    <source>
        <dbReference type="ARBA" id="ARBA00022741"/>
    </source>
</evidence>
<keyword evidence="3" id="KW-1003">Cell membrane</keyword>
<dbReference type="Gene3D" id="1.10.510.10">
    <property type="entry name" value="Transferase(Phosphotransferase) domain 1"/>
    <property type="match status" value="1"/>
</dbReference>
<evidence type="ECO:0000256" key="16">
    <source>
        <dbReference type="SAM" id="MobiDB-lite"/>
    </source>
</evidence>
<evidence type="ECO:0000256" key="1">
    <source>
        <dbReference type="ARBA" id="ARBA00004162"/>
    </source>
</evidence>
<dbReference type="Proteomes" id="UP000187203">
    <property type="component" value="Unassembled WGS sequence"/>
</dbReference>
<keyword evidence="7 17" id="KW-0812">Transmembrane</keyword>
<evidence type="ECO:0000256" key="15">
    <source>
        <dbReference type="PROSITE-ProRule" id="PRU10141"/>
    </source>
</evidence>
<feature type="compositionally biased region" description="Pro residues" evidence="16">
    <location>
        <begin position="1"/>
        <end position="32"/>
    </location>
</feature>
<protein>
    <recommendedName>
        <fullName evidence="2">non-specific serine/threonine protein kinase</fullName>
        <ecNumber evidence="2">2.7.11.1</ecNumber>
    </recommendedName>
</protein>
<dbReference type="InterPro" id="IPR047117">
    <property type="entry name" value="PERK1-13-like"/>
</dbReference>
<dbReference type="SMART" id="SM00220">
    <property type="entry name" value="S_TKc"/>
    <property type="match status" value="1"/>
</dbReference>
<keyword evidence="4" id="KW-0723">Serine/threonine-protein kinase</keyword>
<keyword evidence="8 15" id="KW-0547">Nucleotide-binding</keyword>
<keyword evidence="5" id="KW-0597">Phosphoprotein</keyword>
<evidence type="ECO:0000256" key="17">
    <source>
        <dbReference type="SAM" id="Phobius"/>
    </source>
</evidence>
<keyword evidence="20" id="KW-1185">Reference proteome</keyword>
<dbReference type="EMBL" id="AWUE01020727">
    <property type="protein sequence ID" value="OMO66721.1"/>
    <property type="molecule type" value="Genomic_DNA"/>
</dbReference>
<evidence type="ECO:0000256" key="14">
    <source>
        <dbReference type="ARBA" id="ARBA00048679"/>
    </source>
</evidence>
<evidence type="ECO:0000256" key="9">
    <source>
        <dbReference type="ARBA" id="ARBA00022777"/>
    </source>
</evidence>
<dbReference type="AlphaFoldDB" id="A0A1R3H8R1"/>
<evidence type="ECO:0000259" key="18">
    <source>
        <dbReference type="PROSITE" id="PS50011"/>
    </source>
</evidence>
<keyword evidence="10 15" id="KW-0067">ATP-binding</keyword>
<dbReference type="InterPro" id="IPR011009">
    <property type="entry name" value="Kinase-like_dom_sf"/>
</dbReference>
<dbReference type="FunFam" id="1.10.510.10:FF:000239">
    <property type="entry name" value="Proline-rich receptor-like protein kinase PERK1"/>
    <property type="match status" value="1"/>
</dbReference>
<accession>A0A1R3H8R1</accession>
<dbReference type="CDD" id="cd12087">
    <property type="entry name" value="TM_EGFR-like"/>
    <property type="match status" value="1"/>
</dbReference>
<evidence type="ECO:0000256" key="2">
    <source>
        <dbReference type="ARBA" id="ARBA00012513"/>
    </source>
</evidence>
<dbReference type="PANTHER" id="PTHR47982:SF33">
    <property type="entry name" value="PROLINE-RICH RECEPTOR-LIKE PROTEIN KINASE PERK15"/>
    <property type="match status" value="1"/>
</dbReference>
<evidence type="ECO:0000256" key="5">
    <source>
        <dbReference type="ARBA" id="ARBA00022553"/>
    </source>
</evidence>
<evidence type="ECO:0000256" key="6">
    <source>
        <dbReference type="ARBA" id="ARBA00022679"/>
    </source>
</evidence>
<dbReference type="STRING" id="93759.A0A1R3H8R1"/>
<feature type="compositionally biased region" description="Basic and acidic residues" evidence="16">
    <location>
        <begin position="552"/>
        <end position="567"/>
    </location>
</feature>
<keyword evidence="6" id="KW-0808">Transferase</keyword>
<evidence type="ECO:0000313" key="20">
    <source>
        <dbReference type="Proteomes" id="UP000187203"/>
    </source>
</evidence>
<name>A0A1R3H8R1_9ROSI</name>
<dbReference type="InterPro" id="IPR001245">
    <property type="entry name" value="Ser-Thr/Tyr_kinase_cat_dom"/>
</dbReference>
<dbReference type="OrthoDB" id="4062651at2759"/>
<evidence type="ECO:0000256" key="13">
    <source>
        <dbReference type="ARBA" id="ARBA00047899"/>
    </source>
</evidence>
<dbReference type="EC" id="2.7.11.1" evidence="2"/>
<proteinExistence type="predicted"/>
<dbReference type="GO" id="GO:0005524">
    <property type="term" value="F:ATP binding"/>
    <property type="evidence" value="ECO:0007669"/>
    <property type="project" value="UniProtKB-UniRule"/>
</dbReference>
<dbReference type="FunFam" id="3.30.200.20:FF:000212">
    <property type="entry name" value="Proline-rich receptor-like protein kinase PERK8"/>
    <property type="match status" value="1"/>
</dbReference>
<sequence length="567" mass="61104">MSTPTSPSPTSPPSSPNNTSPPPSVSPPPPPLTNDSFPVSPPPPAASPPNGTTGLPPPSEGGLPPGTMAGLITGVVLGAVIVLIGVGIFVVFYKRRKRKLAQNNSGGPPPQGPKVDPQHWQQNAPQVAGLPRPSPPQGISPHHHIAVNVNASAVPPSTSTGLGSEKLSNPSPSQGTFSYEDLALATDNFSDLNLIGQGGFGYVHKGVLKDGKVVAIKQLKAGSRQGEREFQAEVDIISRVHHRHLVSLVGYCIIEEKRLLVYEFVPNNTLEFHLHGKERPVMNWSTRMKIAMGAAKGLAYLHGDCQPKIIHRDIKASNILLDDSFEARVADFGLAKYSLDTDTHVSTRVMGTFGYMAPEYAASGKLTEKSDVFSFGVVLLELITGRRPVDKAQPFFDDSIVDWVSITPYNARPLLAQALEHGNFDAFVDPRLQKDYDSSEMTRLVACAAACVRHSARHRPRMSQVVRALEGNISLDDLNEGITPGHSTQFGSYGSSDYSSFQYNEDMKKFRKMALESQELGSSEYSGLTSEYGVNPSGSSTEGQIPTTQEMDASKVDKETKDVSQST</sequence>
<dbReference type="Gene3D" id="3.30.200.20">
    <property type="entry name" value="Phosphorylase Kinase, domain 1"/>
    <property type="match status" value="1"/>
</dbReference>
<evidence type="ECO:0000256" key="7">
    <source>
        <dbReference type="ARBA" id="ARBA00022692"/>
    </source>
</evidence>
<evidence type="ECO:0000313" key="19">
    <source>
        <dbReference type="EMBL" id="OMO66721.1"/>
    </source>
</evidence>
<feature type="binding site" evidence="15">
    <location>
        <position position="217"/>
    </location>
    <ligand>
        <name>ATP</name>
        <dbReference type="ChEBI" id="CHEBI:30616"/>
    </ligand>
</feature>
<dbReference type="GO" id="GO:0005886">
    <property type="term" value="C:plasma membrane"/>
    <property type="evidence" value="ECO:0007669"/>
    <property type="project" value="UniProtKB-SubCell"/>
</dbReference>
<keyword evidence="11 17" id="KW-1133">Transmembrane helix</keyword>
<evidence type="ECO:0000256" key="10">
    <source>
        <dbReference type="ARBA" id="ARBA00022840"/>
    </source>
</evidence>
<feature type="compositionally biased region" description="Low complexity" evidence="16">
    <location>
        <begin position="48"/>
        <end position="62"/>
    </location>
</feature>
<keyword evidence="9" id="KW-0418">Kinase</keyword>
<dbReference type="InterPro" id="IPR000719">
    <property type="entry name" value="Prot_kinase_dom"/>
</dbReference>
<comment type="caution">
    <text evidence="19">The sequence shown here is derived from an EMBL/GenBank/DDBJ whole genome shotgun (WGS) entry which is preliminary data.</text>
</comment>